<dbReference type="PANTHER" id="PTHR11645:SF0">
    <property type="entry name" value="PYRROLINE-5-CARBOXYLATE REDUCTASE 3"/>
    <property type="match status" value="1"/>
</dbReference>
<reference evidence="5 6" key="1">
    <citation type="submission" date="2019-03" db="EMBL/GenBank/DDBJ databases">
        <title>Genomic Encyclopedia of Type Strains, Phase IV (KMG-IV): sequencing the most valuable type-strain genomes for metagenomic binning, comparative biology and taxonomic classification.</title>
        <authorList>
            <person name="Goeker M."/>
        </authorList>
    </citation>
    <scope>NUCLEOTIDE SEQUENCE [LARGE SCALE GENOMIC DNA]</scope>
    <source>
        <strain evidence="5 6">DSM 24830</strain>
    </source>
</reference>
<gene>
    <name evidence="5" type="ORF">EV695_2625</name>
</gene>
<evidence type="ECO:0000313" key="6">
    <source>
        <dbReference type="Proteomes" id="UP000294887"/>
    </source>
</evidence>
<dbReference type="GO" id="GO:0004735">
    <property type="term" value="F:pyrroline-5-carboxylate reductase activity"/>
    <property type="evidence" value="ECO:0007669"/>
    <property type="project" value="TreeGrafter"/>
</dbReference>
<dbReference type="Gene3D" id="3.40.50.720">
    <property type="entry name" value="NAD(P)-binding Rossmann-like Domain"/>
    <property type="match status" value="1"/>
</dbReference>
<name>A0A4R1ESU0_9GAMM</name>
<dbReference type="InterPro" id="IPR029036">
    <property type="entry name" value="P5CR_dimer"/>
</dbReference>
<evidence type="ECO:0000313" key="5">
    <source>
        <dbReference type="EMBL" id="TCJ84666.1"/>
    </source>
</evidence>
<organism evidence="5 6">
    <name type="scientific">Cocleimonas flava</name>
    <dbReference type="NCBI Taxonomy" id="634765"/>
    <lineage>
        <taxon>Bacteria</taxon>
        <taxon>Pseudomonadati</taxon>
        <taxon>Pseudomonadota</taxon>
        <taxon>Gammaproteobacteria</taxon>
        <taxon>Thiotrichales</taxon>
        <taxon>Thiotrichaceae</taxon>
        <taxon>Cocleimonas</taxon>
    </lineage>
</organism>
<feature type="domain" description="Pyrroline-5-carboxylate reductase dimerisation" evidence="4">
    <location>
        <begin position="164"/>
        <end position="256"/>
    </location>
</feature>
<evidence type="ECO:0000259" key="3">
    <source>
        <dbReference type="Pfam" id="PF03807"/>
    </source>
</evidence>
<dbReference type="Pfam" id="PF03807">
    <property type="entry name" value="F420_oxidored"/>
    <property type="match status" value="1"/>
</dbReference>
<dbReference type="Pfam" id="PF14748">
    <property type="entry name" value="P5CR_dimer"/>
    <property type="match status" value="1"/>
</dbReference>
<dbReference type="InterPro" id="IPR036291">
    <property type="entry name" value="NAD(P)-bd_dom_sf"/>
</dbReference>
<keyword evidence="2" id="KW-0560">Oxidoreductase</keyword>
<proteinExistence type="inferred from homology"/>
<keyword evidence="6" id="KW-1185">Reference proteome</keyword>
<dbReference type="InterPro" id="IPR028939">
    <property type="entry name" value="P5C_Rdtase_cat_N"/>
</dbReference>
<comment type="similarity">
    <text evidence="1">Belongs to the pyrroline-5-carboxylate reductase family.</text>
</comment>
<dbReference type="Proteomes" id="UP000294887">
    <property type="component" value="Unassembled WGS sequence"/>
</dbReference>
<dbReference type="EMBL" id="SMFQ01000004">
    <property type="protein sequence ID" value="TCJ84666.1"/>
    <property type="molecule type" value="Genomic_DNA"/>
</dbReference>
<dbReference type="GO" id="GO:0055129">
    <property type="term" value="P:L-proline biosynthetic process"/>
    <property type="evidence" value="ECO:0007669"/>
    <property type="project" value="TreeGrafter"/>
</dbReference>
<evidence type="ECO:0000256" key="2">
    <source>
        <dbReference type="ARBA" id="ARBA00023002"/>
    </source>
</evidence>
<dbReference type="AlphaFoldDB" id="A0A4R1ESU0"/>
<comment type="caution">
    <text evidence="5">The sequence shown here is derived from an EMBL/GenBank/DDBJ whole genome shotgun (WGS) entry which is preliminary data.</text>
</comment>
<dbReference type="RefSeq" id="WP_131906409.1">
    <property type="nucleotide sequence ID" value="NZ_BAAAFU010000006.1"/>
</dbReference>
<evidence type="ECO:0000259" key="4">
    <source>
        <dbReference type="Pfam" id="PF14748"/>
    </source>
</evidence>
<dbReference type="Gene3D" id="1.10.3730.10">
    <property type="entry name" value="ProC C-terminal domain-like"/>
    <property type="match status" value="1"/>
</dbReference>
<dbReference type="PANTHER" id="PTHR11645">
    <property type="entry name" value="PYRROLINE-5-CARBOXYLATE REDUCTASE"/>
    <property type="match status" value="1"/>
</dbReference>
<sequence length="270" mass="29724">MKSANQQTDQQADRLRLGILGTGHLATYTVTGLRRSGDTRQVIVSPRNAERAKYLADNQQCIVAEDNQGVIDQSDLILLAVRPWQLTELLEGLVFPKDKIVVSAVAGLTLEQVRNKADLPDMLALILPVVAAENAQGFVPIYPDIPEVKALADSLGKTIAFKQESQFEEASAMACLNGWLYRFFDEQYHWLIKNGIEEEDARNMVLHNTLGAAHYALGRPQQGLSELAGEIARQGTYTKAGLDQLEAGGAFKQWSDTLDMIKAKLDASDE</sequence>
<dbReference type="SUPFAM" id="SSF48179">
    <property type="entry name" value="6-phosphogluconate dehydrogenase C-terminal domain-like"/>
    <property type="match status" value="1"/>
</dbReference>
<dbReference type="SUPFAM" id="SSF51735">
    <property type="entry name" value="NAD(P)-binding Rossmann-fold domains"/>
    <property type="match status" value="1"/>
</dbReference>
<dbReference type="OrthoDB" id="8418678at2"/>
<feature type="domain" description="Pyrroline-5-carboxylate reductase catalytic N-terminal" evidence="3">
    <location>
        <begin position="16"/>
        <end position="107"/>
    </location>
</feature>
<protein>
    <submittedName>
        <fullName evidence="5">Pyrroline-5-carboxylate reductase</fullName>
    </submittedName>
</protein>
<dbReference type="InterPro" id="IPR008927">
    <property type="entry name" value="6-PGluconate_DH-like_C_sf"/>
</dbReference>
<evidence type="ECO:0000256" key="1">
    <source>
        <dbReference type="ARBA" id="ARBA00005525"/>
    </source>
</evidence>
<accession>A0A4R1ESU0</accession>